<proteinExistence type="predicted"/>
<keyword evidence="2" id="KW-1185">Reference proteome</keyword>
<dbReference type="AlphaFoldDB" id="A0A5C3MN68"/>
<gene>
    <name evidence="1" type="ORF">OE88DRAFT_1668042</name>
</gene>
<reference evidence="1 2" key="1">
    <citation type="journal article" date="2019" name="Nat. Ecol. Evol.">
        <title>Megaphylogeny resolves global patterns of mushroom evolution.</title>
        <authorList>
            <person name="Varga T."/>
            <person name="Krizsan K."/>
            <person name="Foldi C."/>
            <person name="Dima B."/>
            <person name="Sanchez-Garcia M."/>
            <person name="Sanchez-Ramirez S."/>
            <person name="Szollosi G.J."/>
            <person name="Szarkandi J.G."/>
            <person name="Papp V."/>
            <person name="Albert L."/>
            <person name="Andreopoulos W."/>
            <person name="Angelini C."/>
            <person name="Antonin V."/>
            <person name="Barry K.W."/>
            <person name="Bougher N.L."/>
            <person name="Buchanan P."/>
            <person name="Buyck B."/>
            <person name="Bense V."/>
            <person name="Catcheside P."/>
            <person name="Chovatia M."/>
            <person name="Cooper J."/>
            <person name="Damon W."/>
            <person name="Desjardin D."/>
            <person name="Finy P."/>
            <person name="Geml J."/>
            <person name="Haridas S."/>
            <person name="Hughes K."/>
            <person name="Justo A."/>
            <person name="Karasinski D."/>
            <person name="Kautmanova I."/>
            <person name="Kiss B."/>
            <person name="Kocsube S."/>
            <person name="Kotiranta H."/>
            <person name="LaButti K.M."/>
            <person name="Lechner B.E."/>
            <person name="Liimatainen K."/>
            <person name="Lipzen A."/>
            <person name="Lukacs Z."/>
            <person name="Mihaltcheva S."/>
            <person name="Morgado L.N."/>
            <person name="Niskanen T."/>
            <person name="Noordeloos M.E."/>
            <person name="Ohm R.A."/>
            <person name="Ortiz-Santana B."/>
            <person name="Ovrebo C."/>
            <person name="Racz N."/>
            <person name="Riley R."/>
            <person name="Savchenko A."/>
            <person name="Shiryaev A."/>
            <person name="Soop K."/>
            <person name="Spirin V."/>
            <person name="Szebenyi C."/>
            <person name="Tomsovsky M."/>
            <person name="Tulloss R.E."/>
            <person name="Uehling J."/>
            <person name="Grigoriev I.V."/>
            <person name="Vagvolgyi C."/>
            <person name="Papp T."/>
            <person name="Martin F.M."/>
            <person name="Miettinen O."/>
            <person name="Hibbett D.S."/>
            <person name="Nagy L.G."/>
        </authorList>
    </citation>
    <scope>NUCLEOTIDE SEQUENCE [LARGE SCALE GENOMIC DNA]</scope>
    <source>
        <strain evidence="1 2">OMC1185</strain>
    </source>
</reference>
<name>A0A5C3MN68_9AGAM</name>
<organism evidence="1 2">
    <name type="scientific">Heliocybe sulcata</name>
    <dbReference type="NCBI Taxonomy" id="5364"/>
    <lineage>
        <taxon>Eukaryota</taxon>
        <taxon>Fungi</taxon>
        <taxon>Dikarya</taxon>
        <taxon>Basidiomycota</taxon>
        <taxon>Agaricomycotina</taxon>
        <taxon>Agaricomycetes</taxon>
        <taxon>Gloeophyllales</taxon>
        <taxon>Gloeophyllaceae</taxon>
        <taxon>Heliocybe</taxon>
    </lineage>
</organism>
<protein>
    <submittedName>
        <fullName evidence="1">Uncharacterized protein</fullName>
    </submittedName>
</protein>
<accession>A0A5C3MN68</accession>
<dbReference type="EMBL" id="ML213532">
    <property type="protein sequence ID" value="TFK46185.1"/>
    <property type="molecule type" value="Genomic_DNA"/>
</dbReference>
<evidence type="ECO:0000313" key="1">
    <source>
        <dbReference type="EMBL" id="TFK46185.1"/>
    </source>
</evidence>
<sequence length="58" mass="6402">MRNPNNHLAPDHGVRPRLLLPLSKPAFLPGVLLELNGNNYLDPSLTVSTESFWSACSM</sequence>
<dbReference type="Proteomes" id="UP000305948">
    <property type="component" value="Unassembled WGS sequence"/>
</dbReference>
<evidence type="ECO:0000313" key="2">
    <source>
        <dbReference type="Proteomes" id="UP000305948"/>
    </source>
</evidence>